<keyword evidence="2" id="KW-1185">Reference proteome</keyword>
<dbReference type="InterPro" id="IPR032331">
    <property type="entry name" value="DUF4856"/>
</dbReference>
<dbReference type="PROSITE" id="PS51257">
    <property type="entry name" value="PROKAR_LIPOPROTEIN"/>
    <property type="match status" value="1"/>
</dbReference>
<protein>
    <submittedName>
        <fullName evidence="1">DUF4856 domain-containing protein</fullName>
    </submittedName>
</protein>
<dbReference type="Proteomes" id="UP000197007">
    <property type="component" value="Chromosome"/>
</dbReference>
<proteinExistence type="predicted"/>
<dbReference type="Pfam" id="PF16148">
    <property type="entry name" value="DUF4856"/>
    <property type="match status" value="1"/>
</dbReference>
<organism evidence="1 2">
    <name type="scientific">Capnocytophaga endodontalis</name>
    <dbReference type="NCBI Taxonomy" id="2708117"/>
    <lineage>
        <taxon>Bacteria</taxon>
        <taxon>Pseudomonadati</taxon>
        <taxon>Bacteroidota</taxon>
        <taxon>Flavobacteriia</taxon>
        <taxon>Flavobacteriales</taxon>
        <taxon>Flavobacteriaceae</taxon>
        <taxon>Capnocytophaga</taxon>
    </lineage>
</organism>
<name>A0A1Z4BT10_9FLAO</name>
<gene>
    <name evidence="1" type="ORF">CBG49_02035</name>
</gene>
<dbReference type="KEGG" id="capn:CBG49_02035"/>
<reference evidence="2" key="1">
    <citation type="submission" date="2017-06" db="EMBL/GenBank/DDBJ databases">
        <title>Complete genome sequence of Capnocytophaga sp. KCOM 1579 (=ChDC OS43) isolated from a human refractory periapical abscess lesion.</title>
        <authorList>
            <person name="Kook J.-K."/>
            <person name="Park S.-N."/>
            <person name="Lim Y.K."/>
            <person name="Roh H."/>
        </authorList>
    </citation>
    <scope>NUCLEOTIDE SEQUENCE [LARGE SCALE GENOMIC DNA]</scope>
    <source>
        <strain evidence="2">ChDC OS43</strain>
    </source>
</reference>
<evidence type="ECO:0000313" key="1">
    <source>
        <dbReference type="EMBL" id="ASF44445.1"/>
    </source>
</evidence>
<dbReference type="RefSeq" id="WP_088595236.1">
    <property type="nucleotide sequence ID" value="NZ_CP022022.1"/>
</dbReference>
<sequence length="371" mass="41903">MKTKHILSYFSLLLIAIACQKGEGETVETANILRPQADIPYTFSRNGQSSVDEHSVSLLREPLDIIERRLLNGAISNFTYDEILRYYNEGTSYVKPADEVASSPLAATAQVREDVKNLFLVAKSIPLREAQQGVSGDAGRRVGDADRVYVDEKGVAPAQVFIYTINGALYLDKILLYHLDERFFSDAALRREHQNVVLPAGENYTQLEHHWDLAYGYFLHLQSLTQSDGVAALAGAERKIRNAFVQGRIELGRYRYEALYEQMRIIRKELSKVMAIRTIHTLTGANTLANYSESPKQAFKYLSQGYGFIYALQFTRKPDGSLYFTYDEVKALQNQLIAGTGLWNRSRLLAPAEIVGSLKNITQQIAERYQL</sequence>
<dbReference type="EMBL" id="CP022022">
    <property type="protein sequence ID" value="ASF44445.1"/>
    <property type="molecule type" value="Genomic_DNA"/>
</dbReference>
<dbReference type="AlphaFoldDB" id="A0A1Z4BT10"/>
<evidence type="ECO:0000313" key="2">
    <source>
        <dbReference type="Proteomes" id="UP000197007"/>
    </source>
</evidence>
<accession>A0A1Z4BT10</accession>